<dbReference type="Gene3D" id="2.30.22.10">
    <property type="entry name" value="Head domain of nucleotide exchange factor GrpE"/>
    <property type="match status" value="1"/>
</dbReference>
<keyword evidence="3 4" id="KW-0346">Stress response</keyword>
<feature type="region of interest" description="Disordered" evidence="6">
    <location>
        <begin position="1"/>
        <end position="37"/>
    </location>
</feature>
<keyword evidence="2 3" id="KW-0143">Chaperone</keyword>
<accession>A0A062XTM0</accession>
<dbReference type="Gene3D" id="3.90.20.20">
    <property type="match status" value="1"/>
</dbReference>
<dbReference type="PANTHER" id="PTHR21237">
    <property type="entry name" value="GRPE PROTEIN"/>
    <property type="match status" value="1"/>
</dbReference>
<evidence type="ECO:0000313" key="7">
    <source>
        <dbReference type="EMBL" id="KDA54203.1"/>
    </source>
</evidence>
<dbReference type="PRINTS" id="PR00773">
    <property type="entry name" value="GRPEPROTEIN"/>
</dbReference>
<dbReference type="CDD" id="cd00446">
    <property type="entry name" value="GrpE"/>
    <property type="match status" value="1"/>
</dbReference>
<evidence type="ECO:0000256" key="4">
    <source>
        <dbReference type="RuleBase" id="RU000639"/>
    </source>
</evidence>
<name>A0A062XTM0_9BACT</name>
<comment type="function">
    <text evidence="3 4">Participates actively in the response to hyperosmotic and heat shock by preventing the aggregation of stress-denatured proteins, in association with DnaK and GrpE. It is the nucleotide exchange factor for DnaK and may function as a thermosensor. Unfolded proteins bind initially to DnaJ; upon interaction with the DnaJ-bound protein, DnaK hydrolyzes its bound ATP, resulting in the formation of a stable complex. GrpE releases ADP from DnaK; ATP binding to DnaK triggers the release of the substrate protein, thus completing the reaction cycle. Several rounds of ATP-dependent interactions between DnaJ, DnaK and GrpE are required for fully efficient folding.</text>
</comment>
<comment type="subunit">
    <text evidence="3">Homodimer.</text>
</comment>
<dbReference type="GO" id="GO:0051087">
    <property type="term" value="F:protein-folding chaperone binding"/>
    <property type="evidence" value="ECO:0007669"/>
    <property type="project" value="InterPro"/>
</dbReference>
<dbReference type="GO" id="GO:0051082">
    <property type="term" value="F:unfolded protein binding"/>
    <property type="evidence" value="ECO:0007669"/>
    <property type="project" value="TreeGrafter"/>
</dbReference>
<evidence type="ECO:0000256" key="1">
    <source>
        <dbReference type="ARBA" id="ARBA00009054"/>
    </source>
</evidence>
<dbReference type="OrthoDB" id="9812586at2"/>
<dbReference type="Proteomes" id="UP000027284">
    <property type="component" value="Unassembled WGS sequence"/>
</dbReference>
<dbReference type="GO" id="GO:0042803">
    <property type="term" value="F:protein homodimerization activity"/>
    <property type="evidence" value="ECO:0007669"/>
    <property type="project" value="InterPro"/>
</dbReference>
<sequence>MNEHEEKGIQEVQDEGEASSPAEESPPEEAAEVAGESVDQALQEELARLQDELNRFRELYLRKLADFENFRKRKEKEVEDFRAAAHADLVRDVLPVLDNLERALAVPEGDGSGIRAGVELVLRQLKDVLTRYGLVELNPLAEAFDPRYHEAIARQEREDLQCDQVLEVLQKGYTLRGKLLRPALVVVGVPKKGESSEGSEEPGSGEADGSRGDPWAP</sequence>
<dbReference type="SUPFAM" id="SSF58014">
    <property type="entry name" value="Coiled-coil domain of nucleotide exchange factor GrpE"/>
    <property type="match status" value="1"/>
</dbReference>
<dbReference type="GO" id="GO:0006457">
    <property type="term" value="P:protein folding"/>
    <property type="evidence" value="ECO:0007669"/>
    <property type="project" value="InterPro"/>
</dbReference>
<dbReference type="InterPro" id="IPR000740">
    <property type="entry name" value="GrpE"/>
</dbReference>
<dbReference type="GO" id="GO:0005737">
    <property type="term" value="C:cytoplasm"/>
    <property type="evidence" value="ECO:0007669"/>
    <property type="project" value="UniProtKB-SubCell"/>
</dbReference>
<dbReference type="SUPFAM" id="SSF51064">
    <property type="entry name" value="Head domain of nucleotide exchange factor GrpE"/>
    <property type="match status" value="1"/>
</dbReference>
<protein>
    <recommendedName>
        <fullName evidence="3 4">Protein GrpE</fullName>
    </recommendedName>
    <alternativeName>
        <fullName evidence="3">HSP-70 cofactor</fullName>
    </alternativeName>
</protein>
<organism evidence="7 8">
    <name type="scientific">Thermoanaerobaculum aquaticum</name>
    <dbReference type="NCBI Taxonomy" id="1312852"/>
    <lineage>
        <taxon>Bacteria</taxon>
        <taxon>Pseudomonadati</taxon>
        <taxon>Acidobacteriota</taxon>
        <taxon>Thermoanaerobaculia</taxon>
        <taxon>Thermoanaerobaculales</taxon>
        <taxon>Thermoanaerobaculaceae</taxon>
        <taxon>Thermoanaerobaculum</taxon>
    </lineage>
</organism>
<dbReference type="EMBL" id="JMFG01000010">
    <property type="protein sequence ID" value="KDA54203.1"/>
    <property type="molecule type" value="Genomic_DNA"/>
</dbReference>
<dbReference type="NCBIfam" id="NF010738">
    <property type="entry name" value="PRK14140.1"/>
    <property type="match status" value="1"/>
</dbReference>
<keyword evidence="8" id="KW-1185">Reference proteome</keyword>
<evidence type="ECO:0000256" key="3">
    <source>
        <dbReference type="HAMAP-Rule" id="MF_01151"/>
    </source>
</evidence>
<dbReference type="InterPro" id="IPR009012">
    <property type="entry name" value="GrpE_head"/>
</dbReference>
<dbReference type="RefSeq" id="WP_053334882.1">
    <property type="nucleotide sequence ID" value="NZ_JMFG01000010.1"/>
</dbReference>
<comment type="similarity">
    <text evidence="1 3 5">Belongs to the GrpE family.</text>
</comment>
<dbReference type="HAMAP" id="MF_01151">
    <property type="entry name" value="GrpE"/>
    <property type="match status" value="1"/>
</dbReference>
<dbReference type="InterPro" id="IPR013805">
    <property type="entry name" value="GrpE_CC"/>
</dbReference>
<evidence type="ECO:0000256" key="5">
    <source>
        <dbReference type="RuleBase" id="RU004478"/>
    </source>
</evidence>
<proteinExistence type="inferred from homology"/>
<evidence type="ECO:0000313" key="8">
    <source>
        <dbReference type="Proteomes" id="UP000027284"/>
    </source>
</evidence>
<comment type="caution">
    <text evidence="7">The sequence shown here is derived from an EMBL/GenBank/DDBJ whole genome shotgun (WGS) entry which is preliminary data.</text>
</comment>
<keyword evidence="3" id="KW-0963">Cytoplasm</keyword>
<dbReference type="GO" id="GO:0000774">
    <property type="term" value="F:adenyl-nucleotide exchange factor activity"/>
    <property type="evidence" value="ECO:0007669"/>
    <property type="project" value="InterPro"/>
</dbReference>
<evidence type="ECO:0000256" key="2">
    <source>
        <dbReference type="ARBA" id="ARBA00023186"/>
    </source>
</evidence>
<dbReference type="Pfam" id="PF01025">
    <property type="entry name" value="GrpE"/>
    <property type="match status" value="1"/>
</dbReference>
<dbReference type="STRING" id="1312852.EG19_00260"/>
<dbReference type="AlphaFoldDB" id="A0A062XTM0"/>
<dbReference type="PROSITE" id="PS01071">
    <property type="entry name" value="GRPE"/>
    <property type="match status" value="1"/>
</dbReference>
<dbReference type="PANTHER" id="PTHR21237:SF23">
    <property type="entry name" value="GRPE PROTEIN HOMOLOG, MITOCHONDRIAL"/>
    <property type="match status" value="1"/>
</dbReference>
<reference evidence="7 8" key="1">
    <citation type="submission" date="2014-04" db="EMBL/GenBank/DDBJ databases">
        <title>The Genome Sequence of Thermoanaerobaculum aquaticum MP-01, The First Cultivated Group 23 Acidobacterium.</title>
        <authorList>
            <person name="Stamps B.W."/>
            <person name="Losey N.A."/>
            <person name="Lawson P.A."/>
            <person name="Stevenson B.S."/>
        </authorList>
    </citation>
    <scope>NUCLEOTIDE SEQUENCE [LARGE SCALE GENOMIC DNA]</scope>
    <source>
        <strain evidence="7 8">MP-01</strain>
    </source>
</reference>
<evidence type="ECO:0000256" key="6">
    <source>
        <dbReference type="SAM" id="MobiDB-lite"/>
    </source>
</evidence>
<comment type="subcellular location">
    <subcellularLocation>
        <location evidence="3">Cytoplasm</location>
    </subcellularLocation>
</comment>
<feature type="region of interest" description="Disordered" evidence="6">
    <location>
        <begin position="190"/>
        <end position="217"/>
    </location>
</feature>
<gene>
    <name evidence="3" type="primary">grpE</name>
    <name evidence="7" type="ORF">EG19_00260</name>
</gene>